<keyword evidence="1" id="KW-0472">Membrane</keyword>
<name>A0A849L1X4_9RHOB</name>
<dbReference type="Proteomes" id="UP000572377">
    <property type="component" value="Unassembled WGS sequence"/>
</dbReference>
<comment type="caution">
    <text evidence="3">The sequence shown here is derived from an EMBL/GenBank/DDBJ whole genome shotgun (WGS) entry which is preliminary data.</text>
</comment>
<evidence type="ECO:0000313" key="3">
    <source>
        <dbReference type="EMBL" id="NNU80318.1"/>
    </source>
</evidence>
<dbReference type="EMBL" id="JABFBC010000001">
    <property type="protein sequence ID" value="NNU80318.1"/>
    <property type="molecule type" value="Genomic_DNA"/>
</dbReference>
<protein>
    <submittedName>
        <fullName evidence="3">DUF2892 domain-containing protein</fullName>
    </submittedName>
</protein>
<gene>
    <name evidence="3" type="ORF">HMH01_07675</name>
</gene>
<dbReference type="AlphaFoldDB" id="A0A849L1X4"/>
<feature type="domain" description="Inner membrane protein YgaP-like transmembrane" evidence="2">
    <location>
        <begin position="2"/>
        <end position="56"/>
    </location>
</feature>
<dbReference type="RefSeq" id="WP_171323978.1">
    <property type="nucleotide sequence ID" value="NZ_JABFBC010000001.1"/>
</dbReference>
<accession>A0A849L1X4</accession>
<proteinExistence type="predicted"/>
<dbReference type="Gene3D" id="6.10.140.1340">
    <property type="match status" value="1"/>
</dbReference>
<dbReference type="InterPro" id="IPR021309">
    <property type="entry name" value="YgaP-like_TM"/>
</dbReference>
<keyword evidence="4" id="KW-1185">Reference proteome</keyword>
<evidence type="ECO:0000313" key="4">
    <source>
        <dbReference type="Proteomes" id="UP000572377"/>
    </source>
</evidence>
<sequence length="67" mass="7040">MSIDRIVLAFAGGMVLLSLALGLTVSPWFFALTALVGANLMQSAFTGFCPLALALRRLGVKPGVAFR</sequence>
<evidence type="ECO:0000259" key="2">
    <source>
        <dbReference type="Pfam" id="PF11127"/>
    </source>
</evidence>
<reference evidence="3 4" key="1">
    <citation type="submission" date="2020-05" db="EMBL/GenBank/DDBJ databases">
        <title>Gimesia benthica sp. nov., a novel planctomycete isolated from a deep-sea water sample of the Northwest Indian Ocean.</title>
        <authorList>
            <person name="Wang J."/>
            <person name="Ruan C."/>
            <person name="Song L."/>
            <person name="Zhu Y."/>
            <person name="Li A."/>
            <person name="Zheng X."/>
            <person name="Wang L."/>
            <person name="Lu Z."/>
            <person name="Huang Y."/>
            <person name="Du W."/>
            <person name="Zhou Y."/>
            <person name="Huang L."/>
            <person name="Dai X."/>
        </authorList>
    </citation>
    <scope>NUCLEOTIDE SEQUENCE [LARGE SCALE GENOMIC DNA]</scope>
    <source>
        <strain evidence="3 4">YYQ-30</strain>
    </source>
</reference>
<evidence type="ECO:0000256" key="1">
    <source>
        <dbReference type="SAM" id="Phobius"/>
    </source>
</evidence>
<feature type="transmembrane region" description="Helical" evidence="1">
    <location>
        <begin position="32"/>
        <end position="55"/>
    </location>
</feature>
<organism evidence="3 4">
    <name type="scientific">Halovulum dunhuangense</name>
    <dbReference type="NCBI Taxonomy" id="1505036"/>
    <lineage>
        <taxon>Bacteria</taxon>
        <taxon>Pseudomonadati</taxon>
        <taxon>Pseudomonadota</taxon>
        <taxon>Alphaproteobacteria</taxon>
        <taxon>Rhodobacterales</taxon>
        <taxon>Paracoccaceae</taxon>
        <taxon>Halovulum</taxon>
    </lineage>
</organism>
<dbReference type="Pfam" id="PF11127">
    <property type="entry name" value="YgaP-like_TM"/>
    <property type="match status" value="1"/>
</dbReference>
<keyword evidence="1" id="KW-0812">Transmembrane</keyword>
<keyword evidence="1" id="KW-1133">Transmembrane helix</keyword>